<keyword evidence="2" id="KW-1185">Reference proteome</keyword>
<comment type="caution">
    <text evidence="1">The sequence shown here is derived from an EMBL/GenBank/DDBJ whole genome shotgun (WGS) entry which is preliminary data.</text>
</comment>
<organism evidence="1 2">
    <name type="scientific">Collybia nuda</name>
    <dbReference type="NCBI Taxonomy" id="64659"/>
    <lineage>
        <taxon>Eukaryota</taxon>
        <taxon>Fungi</taxon>
        <taxon>Dikarya</taxon>
        <taxon>Basidiomycota</taxon>
        <taxon>Agaricomycotina</taxon>
        <taxon>Agaricomycetes</taxon>
        <taxon>Agaricomycetidae</taxon>
        <taxon>Agaricales</taxon>
        <taxon>Tricholomatineae</taxon>
        <taxon>Clitocybaceae</taxon>
        <taxon>Collybia</taxon>
    </lineage>
</organism>
<name>A0A9P6CGV9_9AGAR</name>
<dbReference type="Proteomes" id="UP000807353">
    <property type="component" value="Unassembled WGS sequence"/>
</dbReference>
<dbReference type="EMBL" id="MU150281">
    <property type="protein sequence ID" value="KAF9461650.1"/>
    <property type="molecule type" value="Genomic_DNA"/>
</dbReference>
<evidence type="ECO:0000313" key="2">
    <source>
        <dbReference type="Proteomes" id="UP000807353"/>
    </source>
</evidence>
<accession>A0A9P6CGV9</accession>
<reference evidence="1" key="1">
    <citation type="submission" date="2020-11" db="EMBL/GenBank/DDBJ databases">
        <authorList>
            <consortium name="DOE Joint Genome Institute"/>
            <person name="Ahrendt S."/>
            <person name="Riley R."/>
            <person name="Andreopoulos W."/>
            <person name="Labutti K."/>
            <person name="Pangilinan J."/>
            <person name="Ruiz-Duenas F.J."/>
            <person name="Barrasa J.M."/>
            <person name="Sanchez-Garcia M."/>
            <person name="Camarero S."/>
            <person name="Miyauchi S."/>
            <person name="Serrano A."/>
            <person name="Linde D."/>
            <person name="Babiker R."/>
            <person name="Drula E."/>
            <person name="Ayuso-Fernandez I."/>
            <person name="Pacheco R."/>
            <person name="Padilla G."/>
            <person name="Ferreira P."/>
            <person name="Barriuso J."/>
            <person name="Kellner H."/>
            <person name="Castanera R."/>
            <person name="Alfaro M."/>
            <person name="Ramirez L."/>
            <person name="Pisabarro A.G."/>
            <person name="Kuo A."/>
            <person name="Tritt A."/>
            <person name="Lipzen A."/>
            <person name="He G."/>
            <person name="Yan M."/>
            <person name="Ng V."/>
            <person name="Cullen D."/>
            <person name="Martin F."/>
            <person name="Rosso M.-N."/>
            <person name="Henrissat B."/>
            <person name="Hibbett D."/>
            <person name="Martinez A.T."/>
            <person name="Grigoriev I.V."/>
        </authorList>
    </citation>
    <scope>NUCLEOTIDE SEQUENCE</scope>
    <source>
        <strain evidence="1">CBS 247.69</strain>
    </source>
</reference>
<evidence type="ECO:0000313" key="1">
    <source>
        <dbReference type="EMBL" id="KAF9461650.1"/>
    </source>
</evidence>
<protein>
    <submittedName>
        <fullName evidence="1">Uncharacterized protein</fullName>
    </submittedName>
</protein>
<proteinExistence type="predicted"/>
<dbReference type="AlphaFoldDB" id="A0A9P6CGV9"/>
<gene>
    <name evidence="1" type="ORF">BDZ94DRAFT_1195950</name>
</gene>
<sequence length="191" mass="21567">MINNVGAHPSNITHCLLFHMYSIPRISPILGMLGKAWPQNSHSATYIPTTTTGSRVRKDATYVLWTIFWEIVLFLNRSSIPPLRWINPKGLTPYADDECLASLCTALLLAPSPCSARCQKDKLFISVDGSCIDHGIAWSLACKSQLNIQRTFFSVLLFLFPSWRPPLSPRLNSPSLLSLQRFSRLRRSSRH</sequence>